<feature type="binding site" evidence="14">
    <location>
        <position position="915"/>
    </location>
    <ligand>
        <name>ATP</name>
        <dbReference type="ChEBI" id="CHEBI:30616"/>
    </ligand>
</feature>
<evidence type="ECO:0000259" key="17">
    <source>
        <dbReference type="Pfam" id="PF00122"/>
    </source>
</evidence>
<feature type="transmembrane region" description="Helical" evidence="16">
    <location>
        <begin position="326"/>
        <end position="348"/>
    </location>
</feature>
<keyword evidence="7 14" id="KW-0067">ATP-binding</keyword>
<dbReference type="FunFam" id="2.70.150.10:FF:000054">
    <property type="entry name" value="Phospholipid-transporting ATPase"/>
    <property type="match status" value="1"/>
</dbReference>
<accession>A0A0N4ZBE4</accession>
<dbReference type="WBParaSite" id="PTRK_0000485700.1">
    <property type="protein sequence ID" value="PTRK_0000485700.1"/>
    <property type="gene ID" value="PTRK_0000485700"/>
</dbReference>
<feature type="binding site" evidence="14">
    <location>
        <position position="690"/>
    </location>
    <ligand>
        <name>ATP</name>
        <dbReference type="ChEBI" id="CHEBI:30616"/>
    </ligand>
</feature>
<dbReference type="InterPro" id="IPR006539">
    <property type="entry name" value="P-type_ATPase_IV"/>
</dbReference>
<evidence type="ECO:0000256" key="16">
    <source>
        <dbReference type="RuleBase" id="RU362033"/>
    </source>
</evidence>
<evidence type="ECO:0000256" key="1">
    <source>
        <dbReference type="ARBA" id="ARBA00004141"/>
    </source>
</evidence>
<dbReference type="SFLD" id="SFLDS00003">
    <property type="entry name" value="Haloacid_Dehalogenase"/>
    <property type="match status" value="1"/>
</dbReference>
<evidence type="ECO:0000256" key="8">
    <source>
        <dbReference type="ARBA" id="ARBA00022842"/>
    </source>
</evidence>
<feature type="transmembrane region" description="Helical" evidence="16">
    <location>
        <begin position="1167"/>
        <end position="1192"/>
    </location>
</feature>
<feature type="transmembrane region" description="Helical" evidence="16">
    <location>
        <begin position="1102"/>
        <end position="1125"/>
    </location>
</feature>
<dbReference type="GO" id="GO:0005886">
    <property type="term" value="C:plasma membrane"/>
    <property type="evidence" value="ECO:0007669"/>
    <property type="project" value="TreeGrafter"/>
</dbReference>
<proteinExistence type="inferred from homology"/>
<dbReference type="GO" id="GO:0140326">
    <property type="term" value="F:ATPase-coupled intramembrane lipid transporter activity"/>
    <property type="evidence" value="ECO:0007669"/>
    <property type="project" value="UniProtKB-EC"/>
</dbReference>
<feature type="binding site" evidence="14">
    <location>
        <position position="752"/>
    </location>
    <ligand>
        <name>ATP</name>
        <dbReference type="ChEBI" id="CHEBI:30616"/>
    </ligand>
</feature>
<dbReference type="InterPro" id="IPR023298">
    <property type="entry name" value="ATPase_P-typ_TM_dom_sf"/>
</dbReference>
<dbReference type="InterPro" id="IPR008250">
    <property type="entry name" value="ATPase_P-typ_transduc_dom_A_sf"/>
</dbReference>
<evidence type="ECO:0000256" key="13">
    <source>
        <dbReference type="PIRSR" id="PIRSR606539-1"/>
    </source>
</evidence>
<dbReference type="PANTHER" id="PTHR24092:SF215">
    <property type="entry name" value="PHOSPHOLIPID-TRANSPORTING ATPASE"/>
    <property type="match status" value="1"/>
</dbReference>
<feature type="binding site" evidence="15">
    <location>
        <position position="939"/>
    </location>
    <ligand>
        <name>Mg(2+)</name>
        <dbReference type="ChEBI" id="CHEBI:18420"/>
    </ligand>
</feature>
<feature type="binding site" evidence="14">
    <location>
        <position position="909"/>
    </location>
    <ligand>
        <name>ATP</name>
        <dbReference type="ChEBI" id="CHEBI:30616"/>
    </ligand>
</feature>
<evidence type="ECO:0000256" key="12">
    <source>
        <dbReference type="ARBA" id="ARBA00034036"/>
    </source>
</evidence>
<dbReference type="Pfam" id="PF16212">
    <property type="entry name" value="PhoLip_ATPase_C"/>
    <property type="match status" value="1"/>
</dbReference>
<dbReference type="Gene3D" id="3.40.50.1000">
    <property type="entry name" value="HAD superfamily/HAD-like"/>
    <property type="match status" value="2"/>
</dbReference>
<dbReference type="GO" id="GO:0016887">
    <property type="term" value="F:ATP hydrolysis activity"/>
    <property type="evidence" value="ECO:0007669"/>
    <property type="project" value="InterPro"/>
</dbReference>
<evidence type="ECO:0000256" key="9">
    <source>
        <dbReference type="ARBA" id="ARBA00022967"/>
    </source>
</evidence>
<feature type="binding site" evidence="14">
    <location>
        <position position="835"/>
    </location>
    <ligand>
        <name>ATP</name>
        <dbReference type="ChEBI" id="CHEBI:30616"/>
    </ligand>
</feature>
<evidence type="ECO:0000313" key="20">
    <source>
        <dbReference type="Proteomes" id="UP000038045"/>
    </source>
</evidence>
<dbReference type="InterPro" id="IPR023299">
    <property type="entry name" value="ATPase_P-typ_cyto_dom_N"/>
</dbReference>
<keyword evidence="4 16" id="KW-0812">Transmembrane</keyword>
<keyword evidence="8 15" id="KW-0460">Magnesium</keyword>
<comment type="catalytic activity">
    <reaction evidence="12 16">
        <text>ATP + H2O + phospholipidSide 1 = ADP + phosphate + phospholipidSide 2.</text>
        <dbReference type="EC" id="7.6.2.1"/>
    </reaction>
</comment>
<dbReference type="InterPro" id="IPR032630">
    <property type="entry name" value="P_typ_ATPase_c"/>
</dbReference>
<evidence type="ECO:0000256" key="4">
    <source>
        <dbReference type="ARBA" id="ARBA00022692"/>
    </source>
</evidence>
<dbReference type="InterPro" id="IPR036412">
    <property type="entry name" value="HAD-like_sf"/>
</dbReference>
<dbReference type="InterPro" id="IPR023214">
    <property type="entry name" value="HAD_sf"/>
</dbReference>
<dbReference type="Pfam" id="PF00122">
    <property type="entry name" value="E1-E2_ATPase"/>
    <property type="match status" value="1"/>
</dbReference>
<dbReference type="NCBIfam" id="TIGR01652">
    <property type="entry name" value="ATPase-Plipid"/>
    <property type="match status" value="1"/>
</dbReference>
<feature type="binding site" evidence="14">
    <location>
        <position position="834"/>
    </location>
    <ligand>
        <name>ATP</name>
        <dbReference type="ChEBI" id="CHEBI:30616"/>
    </ligand>
</feature>
<name>A0A0N4ZBE4_PARTI</name>
<keyword evidence="6 14" id="KW-0547">Nucleotide-binding</keyword>
<dbReference type="SUPFAM" id="SSF81665">
    <property type="entry name" value="Calcium ATPase, transmembrane domain M"/>
    <property type="match status" value="1"/>
</dbReference>
<dbReference type="InterPro" id="IPR044492">
    <property type="entry name" value="P_typ_ATPase_HD_dom"/>
</dbReference>
<dbReference type="Gene3D" id="2.70.150.10">
    <property type="entry name" value="Calcium-transporting ATPase, cytoplasmic transduction domain A"/>
    <property type="match status" value="1"/>
</dbReference>
<feature type="binding site" evidence="14">
    <location>
        <position position="939"/>
    </location>
    <ligand>
        <name>ATP</name>
        <dbReference type="ChEBI" id="CHEBI:30616"/>
    </ligand>
</feature>
<dbReference type="SUPFAM" id="SSF56784">
    <property type="entry name" value="HAD-like"/>
    <property type="match status" value="1"/>
</dbReference>
<dbReference type="InterPro" id="IPR032631">
    <property type="entry name" value="P-type_ATPase_N"/>
</dbReference>
<evidence type="ECO:0000256" key="7">
    <source>
        <dbReference type="ARBA" id="ARBA00022840"/>
    </source>
</evidence>
<dbReference type="Pfam" id="PF16209">
    <property type="entry name" value="PhoLip_ATPase_N"/>
    <property type="match status" value="1"/>
</dbReference>
<dbReference type="SUPFAM" id="SSF81660">
    <property type="entry name" value="Metal cation-transporting ATPase, ATP-binding domain N"/>
    <property type="match status" value="1"/>
</dbReference>
<sequence length="1230" mass="141070">MINEDDTSITPSTKWIPNGPSLIYKFCNFCLNIKSTFFPNAIVCDKIQREIEPNYLYVDVPRYGLINSKKYVKNKISTTKYPSLILFPFKNLLLQLKVYANIYFLFVAALNIVPILDAYSGWKAFLPIGIIMIFKSIKDFVEDYRRRKNDKKVNESLVYVFDSEKKRFRKMEWQHVLVGDFVHLSIDETIPADILLMRSSDVEGTVYVATSNLDGESNLKEKTVLQGCIEYCGERECEFNPSFLNISVFCSQPDKDLNKLSGKVLYSQEKFDVINKDNVIYRGCQLKNTTFIEGLVLYTGKDTKALLNNGLVRHKRSTLDSQTNKYTLICILILVLVCTFETIFSIIFQSEYSRKKQPGLEVPFILEYNRTIVVKILITILRFILDYQVLVPLSLYISVEFIKVALSYFMTKDINLYHEDSDKNMEAKTLNIPEELGQIKYVLSDKTGTLTENKMIFRGCHINGVDYSKDCIKLLTNPNDKDTEVYRSERLIRELDEGIHNEDSPVYHFMLNMAICNTVVVAKKREDTIERGFIQGNTLQVANAVFYDHTGETANSNPLDAERRDDVIVEVSSTGQSTSEEMETSSVGSFSDKIRTSVRAFSRRVSNNIKHNRKKLRYAIKGMLENETKDKIHLKRKEDVYEGESPDELCLVKGVKVLGFTMLKRHRTSIDFSVNKHGYLNINITRILKFDSHRKRMSVISINKGKIYLYTKGADDSIMNNLDKEFSSSSHGNKIIRASKKALKEFASTGRRTLCLAYRTMTFEELGELNDTIDEIELGLGINKDKQLSAVYSNVEKNLILLGVVSIEDRLQECVPETIVALREAGIHVWVLTGDKYETALNVARSCSLFSKNSKLVKVTCLEDLESIPIRIQETYNVVLSSSGVKILKDNDDGVIRLLKNAESVLCYRMTPSDKAIIAQTVMKLFNSKVLAIGDGANDVPMIISASVGVGLGGQEGMQAVLSADYSIGRFKFLKTLLLIHGQWCYYRITESLLYLFYKNLVYCFVLFWYNFYNGVSTMCPYDPYYSMLYPIIFSGLQPLMFGILDQNYSSKELHDNPKLYKKNLDMNMYSGRLFALNVLDAIWQSLAIYFCAHFAYDDSNIDMWSFGYCLLTSIFFVNTLHLCLLVKNWTWILVLCNVSFFFVHILFFVFYSIFVSASTQVIDTPVYVGVYATISFIFWAVVALSTITALIPRFYIKLIIKRYPILMLSSKDIKIIKKKFRTLMTQFKR</sequence>
<dbReference type="Gene3D" id="1.20.1110.10">
    <property type="entry name" value="Calcium-transporting ATPase, transmembrane domain"/>
    <property type="match status" value="1"/>
</dbReference>
<dbReference type="SUPFAM" id="SSF81653">
    <property type="entry name" value="Calcium ATPase, transduction domain A"/>
    <property type="match status" value="1"/>
</dbReference>
<dbReference type="STRING" id="131310.A0A0N4ZBE4"/>
<dbReference type="PROSITE" id="PS00154">
    <property type="entry name" value="ATPASE_E1_E2"/>
    <property type="match status" value="1"/>
</dbReference>
<dbReference type="Pfam" id="PF13246">
    <property type="entry name" value="Cation_ATPase"/>
    <property type="match status" value="1"/>
</dbReference>
<comment type="cofactor">
    <cofactor evidence="15">
        <name>Mg(2+)</name>
        <dbReference type="ChEBI" id="CHEBI:18420"/>
    </cofactor>
</comment>
<feature type="transmembrane region" description="Helical" evidence="16">
    <location>
        <begin position="993"/>
        <end position="1013"/>
    </location>
</feature>
<feature type="binding site" evidence="15">
    <location>
        <position position="445"/>
    </location>
    <ligand>
        <name>Mg(2+)</name>
        <dbReference type="ChEBI" id="CHEBI:18420"/>
    </ligand>
</feature>
<dbReference type="EC" id="7.6.2.1" evidence="16"/>
<evidence type="ECO:0000313" key="21">
    <source>
        <dbReference type="WBParaSite" id="PTRK_0000485700.1"/>
    </source>
</evidence>
<comment type="similarity">
    <text evidence="3 16">Belongs to the cation transport ATPase (P-type) (TC 3.A.3) family. Type IV subfamily.</text>
</comment>
<feature type="transmembrane region" description="Helical" evidence="16">
    <location>
        <begin position="1025"/>
        <end position="1045"/>
    </location>
</feature>
<feature type="binding site" evidence="15">
    <location>
        <position position="447"/>
    </location>
    <ligand>
        <name>Mg(2+)</name>
        <dbReference type="ChEBI" id="CHEBI:18420"/>
    </ligand>
</feature>
<evidence type="ECO:0000256" key="10">
    <source>
        <dbReference type="ARBA" id="ARBA00022989"/>
    </source>
</evidence>
<feature type="binding site" evidence="14">
    <location>
        <position position="445"/>
    </location>
    <ligand>
        <name>ATP</name>
        <dbReference type="ChEBI" id="CHEBI:30616"/>
    </ligand>
</feature>
<dbReference type="PANTHER" id="PTHR24092">
    <property type="entry name" value="PROBABLE PHOSPHOLIPID-TRANSPORTING ATPASE"/>
    <property type="match status" value="1"/>
</dbReference>
<dbReference type="PRINTS" id="PR00119">
    <property type="entry name" value="CATATPASE"/>
</dbReference>
<feature type="binding site" evidence="14">
    <location>
        <position position="447"/>
    </location>
    <ligand>
        <name>ATP</name>
        <dbReference type="ChEBI" id="CHEBI:30616"/>
    </ligand>
</feature>
<feature type="transmembrane region" description="Helical" evidence="16">
    <location>
        <begin position="98"/>
        <end position="116"/>
    </location>
</feature>
<feature type="transmembrane region" description="Helical" evidence="16">
    <location>
        <begin position="122"/>
        <end position="141"/>
    </location>
</feature>
<feature type="binding site" evidence="14">
    <location>
        <position position="648"/>
    </location>
    <ligand>
        <name>ATP</name>
        <dbReference type="ChEBI" id="CHEBI:30616"/>
    </ligand>
</feature>
<feature type="domain" description="P-type ATPase C-terminal" evidence="19">
    <location>
        <begin position="961"/>
        <end position="1203"/>
    </location>
</feature>
<organism evidence="20 21">
    <name type="scientific">Parastrongyloides trichosuri</name>
    <name type="common">Possum-specific nematode worm</name>
    <dbReference type="NCBI Taxonomy" id="131310"/>
    <lineage>
        <taxon>Eukaryota</taxon>
        <taxon>Metazoa</taxon>
        <taxon>Ecdysozoa</taxon>
        <taxon>Nematoda</taxon>
        <taxon>Chromadorea</taxon>
        <taxon>Rhabditida</taxon>
        <taxon>Tylenchina</taxon>
        <taxon>Panagrolaimomorpha</taxon>
        <taxon>Strongyloidoidea</taxon>
        <taxon>Strongyloididae</taxon>
        <taxon>Parastrongyloides</taxon>
    </lineage>
</organism>
<dbReference type="InterPro" id="IPR059000">
    <property type="entry name" value="ATPase_P-type_domA"/>
</dbReference>
<evidence type="ECO:0000256" key="3">
    <source>
        <dbReference type="ARBA" id="ARBA00008109"/>
    </source>
</evidence>
<evidence type="ECO:0000256" key="2">
    <source>
        <dbReference type="ARBA" id="ARBA00004308"/>
    </source>
</evidence>
<keyword evidence="10 16" id="KW-1133">Transmembrane helix</keyword>
<evidence type="ECO:0000256" key="11">
    <source>
        <dbReference type="ARBA" id="ARBA00023136"/>
    </source>
</evidence>
<feature type="transmembrane region" description="Helical" evidence="16">
    <location>
        <begin position="1132"/>
        <end position="1155"/>
    </location>
</feature>
<feature type="binding site" evidence="14">
    <location>
        <position position="833"/>
    </location>
    <ligand>
        <name>ATP</name>
        <dbReference type="ChEBI" id="CHEBI:30616"/>
    </ligand>
</feature>
<evidence type="ECO:0000259" key="19">
    <source>
        <dbReference type="Pfam" id="PF16212"/>
    </source>
</evidence>
<keyword evidence="11 16" id="KW-0472">Membrane</keyword>
<feature type="binding site" evidence="14">
    <location>
        <position position="446"/>
    </location>
    <ligand>
        <name>ATP</name>
        <dbReference type="ChEBI" id="CHEBI:30616"/>
    </ligand>
</feature>
<dbReference type="GO" id="GO:0045332">
    <property type="term" value="P:phospholipid translocation"/>
    <property type="evidence" value="ECO:0007669"/>
    <property type="project" value="TreeGrafter"/>
</dbReference>
<dbReference type="SFLD" id="SFLDG00002">
    <property type="entry name" value="C1.7:_P-type_atpase_like"/>
    <property type="match status" value="1"/>
</dbReference>
<dbReference type="GO" id="GO:0000287">
    <property type="term" value="F:magnesium ion binding"/>
    <property type="evidence" value="ECO:0007669"/>
    <property type="project" value="UniProtKB-UniRule"/>
</dbReference>
<dbReference type="InterPro" id="IPR018303">
    <property type="entry name" value="ATPase_P-typ_P_site"/>
</dbReference>
<dbReference type="NCBIfam" id="TIGR01494">
    <property type="entry name" value="ATPase_P-type"/>
    <property type="match status" value="1"/>
</dbReference>
<feature type="binding site" evidence="15">
    <location>
        <position position="935"/>
    </location>
    <ligand>
        <name>Mg(2+)</name>
        <dbReference type="ChEBI" id="CHEBI:18420"/>
    </ligand>
</feature>
<keyword evidence="9 16" id="KW-1278">Translocase</keyword>
<feature type="active site" description="4-aspartylphosphate intermediate" evidence="13">
    <location>
        <position position="445"/>
    </location>
</feature>
<evidence type="ECO:0000256" key="5">
    <source>
        <dbReference type="ARBA" id="ARBA00022723"/>
    </source>
</evidence>
<feature type="binding site" evidence="14">
    <location>
        <position position="712"/>
    </location>
    <ligand>
        <name>ATP</name>
        <dbReference type="ChEBI" id="CHEBI:30616"/>
    </ligand>
</feature>
<dbReference type="AlphaFoldDB" id="A0A0N4ZBE4"/>
<dbReference type="Proteomes" id="UP000038045">
    <property type="component" value="Unplaced"/>
</dbReference>
<evidence type="ECO:0000256" key="6">
    <source>
        <dbReference type="ARBA" id="ARBA00022741"/>
    </source>
</evidence>
<dbReference type="Gene3D" id="3.40.1110.10">
    <property type="entry name" value="Calcium-transporting ATPase, cytoplasmic domain N"/>
    <property type="match status" value="2"/>
</dbReference>
<feature type="domain" description="P-type ATPase A" evidence="17">
    <location>
        <begin position="164"/>
        <end position="304"/>
    </location>
</feature>
<comment type="subcellular location">
    <subcellularLocation>
        <location evidence="2">Endomembrane system</location>
    </subcellularLocation>
    <subcellularLocation>
        <location evidence="1 16">Membrane</location>
        <topology evidence="1 16">Multi-pass membrane protein</topology>
    </subcellularLocation>
</comment>
<feature type="binding site" evidence="14">
    <location>
        <position position="938"/>
    </location>
    <ligand>
        <name>ATP</name>
        <dbReference type="ChEBI" id="CHEBI:30616"/>
    </ligand>
</feature>
<dbReference type="GO" id="GO:0005524">
    <property type="term" value="F:ATP binding"/>
    <property type="evidence" value="ECO:0007669"/>
    <property type="project" value="UniProtKB-UniRule"/>
</dbReference>
<reference evidence="21" key="1">
    <citation type="submission" date="2017-02" db="UniProtKB">
        <authorList>
            <consortium name="WormBaseParasite"/>
        </authorList>
    </citation>
    <scope>IDENTIFICATION</scope>
</reference>
<dbReference type="SFLD" id="SFLDF00027">
    <property type="entry name" value="p-type_atpase"/>
    <property type="match status" value="1"/>
</dbReference>
<dbReference type="InterPro" id="IPR001757">
    <property type="entry name" value="P_typ_ATPase"/>
</dbReference>
<feature type="domain" description="P-type ATPase N-terminal" evidence="18">
    <location>
        <begin position="68"/>
        <end position="121"/>
    </location>
</feature>
<keyword evidence="20" id="KW-1185">Reference proteome</keyword>
<evidence type="ECO:0000259" key="18">
    <source>
        <dbReference type="Pfam" id="PF16209"/>
    </source>
</evidence>
<evidence type="ECO:0000256" key="15">
    <source>
        <dbReference type="PIRSR" id="PIRSR606539-3"/>
    </source>
</evidence>
<protein>
    <recommendedName>
        <fullName evidence="16">Phospholipid-transporting ATPase</fullName>
        <ecNumber evidence="16">7.6.2.1</ecNumber>
    </recommendedName>
</protein>
<evidence type="ECO:0000256" key="14">
    <source>
        <dbReference type="PIRSR" id="PIRSR606539-2"/>
    </source>
</evidence>
<keyword evidence="5 15" id="KW-0479">Metal-binding</keyword>